<accession>A0A9D2NLB7</accession>
<dbReference type="EC" id="2.3.1.-" evidence="4"/>
<evidence type="ECO:0000313" key="4">
    <source>
        <dbReference type="EMBL" id="HJC33009.1"/>
    </source>
</evidence>
<reference evidence="4" key="2">
    <citation type="submission" date="2021-04" db="EMBL/GenBank/DDBJ databases">
        <authorList>
            <person name="Gilroy R."/>
        </authorList>
    </citation>
    <scope>NUCLEOTIDE SEQUENCE</scope>
    <source>
        <strain evidence="4">ChiW19-954</strain>
    </source>
</reference>
<dbReference type="Pfam" id="PF13508">
    <property type="entry name" value="Acetyltransf_7"/>
    <property type="match status" value="1"/>
</dbReference>
<dbReference type="PROSITE" id="PS51186">
    <property type="entry name" value="GNAT"/>
    <property type="match status" value="1"/>
</dbReference>
<dbReference type="Proteomes" id="UP000823890">
    <property type="component" value="Unassembled WGS sequence"/>
</dbReference>
<dbReference type="PANTHER" id="PTHR43800:SF1">
    <property type="entry name" value="PEPTIDYL-LYSINE N-ACETYLTRANSFERASE YJAB"/>
    <property type="match status" value="1"/>
</dbReference>
<sequence length="152" mass="17931">MIRRLQKTDIDAVAQTWLTSNREAHDFVPAEYWESNFTPVKEMLLQAEVYVCEDEESNEIRGFIGLEDEYIAGVFVRKEARSKGTGKALLDYVKEIKRELTLHVYVKNERAVRFYQREGFQILKKMTDDATGEEEYLMGWKRNYTPMKYARG</sequence>
<dbReference type="PANTHER" id="PTHR43800">
    <property type="entry name" value="PEPTIDYL-LYSINE N-ACETYLTRANSFERASE YJAB"/>
    <property type="match status" value="1"/>
</dbReference>
<name>A0A9D2NLB7_9FIRM</name>
<gene>
    <name evidence="4" type="ORF">H9758_00260</name>
</gene>
<dbReference type="InterPro" id="IPR016181">
    <property type="entry name" value="Acyl_CoA_acyltransferase"/>
</dbReference>
<dbReference type="SUPFAM" id="SSF55729">
    <property type="entry name" value="Acyl-CoA N-acyltransferases (Nat)"/>
    <property type="match status" value="1"/>
</dbReference>
<dbReference type="InterPro" id="IPR000182">
    <property type="entry name" value="GNAT_dom"/>
</dbReference>
<reference evidence="4" key="1">
    <citation type="journal article" date="2021" name="PeerJ">
        <title>Extensive microbial diversity within the chicken gut microbiome revealed by metagenomics and culture.</title>
        <authorList>
            <person name="Gilroy R."/>
            <person name="Ravi A."/>
            <person name="Getino M."/>
            <person name="Pursley I."/>
            <person name="Horton D.L."/>
            <person name="Alikhan N.F."/>
            <person name="Baker D."/>
            <person name="Gharbi K."/>
            <person name="Hall N."/>
            <person name="Watson M."/>
            <person name="Adriaenssens E.M."/>
            <person name="Foster-Nyarko E."/>
            <person name="Jarju S."/>
            <person name="Secka A."/>
            <person name="Antonio M."/>
            <person name="Oren A."/>
            <person name="Chaudhuri R.R."/>
            <person name="La Ragione R."/>
            <person name="Hildebrand F."/>
            <person name="Pallen M.J."/>
        </authorList>
    </citation>
    <scope>NUCLEOTIDE SEQUENCE</scope>
    <source>
        <strain evidence="4">ChiW19-954</strain>
    </source>
</reference>
<protein>
    <submittedName>
        <fullName evidence="4">GNAT family N-acetyltransferase</fullName>
        <ecNumber evidence="4">2.3.1.-</ecNumber>
    </submittedName>
</protein>
<dbReference type="CDD" id="cd04301">
    <property type="entry name" value="NAT_SF"/>
    <property type="match status" value="1"/>
</dbReference>
<dbReference type="GO" id="GO:0016747">
    <property type="term" value="F:acyltransferase activity, transferring groups other than amino-acyl groups"/>
    <property type="evidence" value="ECO:0007669"/>
    <property type="project" value="InterPro"/>
</dbReference>
<dbReference type="AlphaFoldDB" id="A0A9D2NLB7"/>
<keyword evidence="2 4" id="KW-0012">Acyltransferase</keyword>
<organism evidence="4 5">
    <name type="scientific">Candidatus Mediterraneibacter faecipullorum</name>
    <dbReference type="NCBI Taxonomy" id="2838670"/>
    <lineage>
        <taxon>Bacteria</taxon>
        <taxon>Bacillati</taxon>
        <taxon>Bacillota</taxon>
        <taxon>Clostridia</taxon>
        <taxon>Lachnospirales</taxon>
        <taxon>Lachnospiraceae</taxon>
        <taxon>Mediterraneibacter</taxon>
    </lineage>
</organism>
<evidence type="ECO:0000313" key="5">
    <source>
        <dbReference type="Proteomes" id="UP000823890"/>
    </source>
</evidence>
<proteinExistence type="predicted"/>
<comment type="caution">
    <text evidence="4">The sequence shown here is derived from an EMBL/GenBank/DDBJ whole genome shotgun (WGS) entry which is preliminary data.</text>
</comment>
<feature type="domain" description="N-acetyltransferase" evidence="3">
    <location>
        <begin position="1"/>
        <end position="143"/>
    </location>
</feature>
<dbReference type="Gene3D" id="3.40.630.30">
    <property type="match status" value="1"/>
</dbReference>
<evidence type="ECO:0000256" key="2">
    <source>
        <dbReference type="ARBA" id="ARBA00023315"/>
    </source>
</evidence>
<keyword evidence="1 4" id="KW-0808">Transferase</keyword>
<evidence type="ECO:0000259" key="3">
    <source>
        <dbReference type="PROSITE" id="PS51186"/>
    </source>
</evidence>
<evidence type="ECO:0000256" key="1">
    <source>
        <dbReference type="ARBA" id="ARBA00022679"/>
    </source>
</evidence>
<dbReference type="EMBL" id="DWWO01000002">
    <property type="protein sequence ID" value="HJC33009.1"/>
    <property type="molecule type" value="Genomic_DNA"/>
</dbReference>